<proteinExistence type="predicted"/>
<dbReference type="Proteomes" id="UP000472676">
    <property type="component" value="Unassembled WGS sequence"/>
</dbReference>
<accession>A0A6M2BLT8</accession>
<keyword evidence="3" id="KW-1185">Reference proteome</keyword>
<evidence type="ECO:0000256" key="1">
    <source>
        <dbReference type="SAM" id="Phobius"/>
    </source>
</evidence>
<feature type="transmembrane region" description="Helical" evidence="1">
    <location>
        <begin position="12"/>
        <end position="30"/>
    </location>
</feature>
<sequence>MSDPVLFAFVDPAMQIIAICAAAFILLFFLSTLSDAVRVRTLARRTGDHERIAVSSSP</sequence>
<dbReference type="EMBL" id="JAAMOW010000001">
    <property type="protein sequence ID" value="NGY03418.1"/>
    <property type="molecule type" value="Genomic_DNA"/>
</dbReference>
<keyword evidence="1" id="KW-0812">Transmembrane</keyword>
<keyword evidence="1" id="KW-0472">Membrane</keyword>
<dbReference type="RefSeq" id="WP_166250829.1">
    <property type="nucleotide sequence ID" value="NZ_JAAMOW010000001.1"/>
</dbReference>
<comment type="caution">
    <text evidence="2">The sequence shown here is derived from an EMBL/GenBank/DDBJ whole genome shotgun (WGS) entry which is preliminary data.</text>
</comment>
<evidence type="ECO:0000313" key="2">
    <source>
        <dbReference type="EMBL" id="NGY03418.1"/>
    </source>
</evidence>
<protein>
    <submittedName>
        <fullName evidence="2">Uncharacterized protein</fullName>
    </submittedName>
</protein>
<organism evidence="2 3">
    <name type="scientific">Solimonas terrae</name>
    <dbReference type="NCBI Taxonomy" id="1396819"/>
    <lineage>
        <taxon>Bacteria</taxon>
        <taxon>Pseudomonadati</taxon>
        <taxon>Pseudomonadota</taxon>
        <taxon>Gammaproteobacteria</taxon>
        <taxon>Nevskiales</taxon>
        <taxon>Nevskiaceae</taxon>
        <taxon>Solimonas</taxon>
    </lineage>
</organism>
<dbReference type="AlphaFoldDB" id="A0A6M2BLT8"/>
<name>A0A6M2BLT8_9GAMM</name>
<reference evidence="2 3" key="1">
    <citation type="journal article" date="2014" name="Int. J. Syst. Evol. Microbiol.">
        <title>Solimonas terrae sp. nov., isolated from soil.</title>
        <authorList>
            <person name="Kim S.J."/>
            <person name="Moon J.Y."/>
            <person name="Weon H.Y."/>
            <person name="Ahn J.H."/>
            <person name="Chen W.M."/>
            <person name="Kwon S.W."/>
        </authorList>
    </citation>
    <scope>NUCLEOTIDE SEQUENCE [LARGE SCALE GENOMIC DNA]</scope>
    <source>
        <strain evidence="2 3">KIS83-12</strain>
    </source>
</reference>
<keyword evidence="1" id="KW-1133">Transmembrane helix</keyword>
<evidence type="ECO:0000313" key="3">
    <source>
        <dbReference type="Proteomes" id="UP000472676"/>
    </source>
</evidence>
<gene>
    <name evidence="2" type="ORF">G7Y85_01430</name>
</gene>